<dbReference type="Pfam" id="PF00069">
    <property type="entry name" value="Pkinase"/>
    <property type="match status" value="1"/>
</dbReference>
<evidence type="ECO:0000259" key="15">
    <source>
        <dbReference type="PROSITE" id="PS50011"/>
    </source>
</evidence>
<dbReference type="GeneID" id="114785430"/>
<dbReference type="GO" id="GO:0005524">
    <property type="term" value="F:ATP binding"/>
    <property type="evidence" value="ECO:0007669"/>
    <property type="project" value="UniProtKB-UniRule"/>
</dbReference>
<evidence type="ECO:0000256" key="3">
    <source>
        <dbReference type="ARBA" id="ARBA00022490"/>
    </source>
</evidence>
<dbReference type="GO" id="GO:0015630">
    <property type="term" value="C:microtubule cytoskeleton"/>
    <property type="evidence" value="ECO:0007669"/>
    <property type="project" value="UniProtKB-ARBA"/>
</dbReference>
<feature type="binding site" evidence="13">
    <location>
        <position position="50"/>
    </location>
    <ligand>
        <name>ATP</name>
        <dbReference type="ChEBI" id="CHEBI:30616"/>
    </ligand>
</feature>
<feature type="compositionally biased region" description="Polar residues" evidence="14">
    <location>
        <begin position="694"/>
        <end position="710"/>
    </location>
</feature>
<name>A0AAY4AJH6_9TELE</name>
<feature type="compositionally biased region" description="Basic and acidic residues" evidence="14">
    <location>
        <begin position="539"/>
        <end position="550"/>
    </location>
</feature>
<comment type="catalytic activity">
    <reaction evidence="10">
        <text>L-threonyl-[protein] + ATP = O-phospho-L-threonyl-[protein] + ADP + H(+)</text>
        <dbReference type="Rhea" id="RHEA:46608"/>
        <dbReference type="Rhea" id="RHEA-COMP:11060"/>
        <dbReference type="Rhea" id="RHEA-COMP:11605"/>
        <dbReference type="ChEBI" id="CHEBI:15378"/>
        <dbReference type="ChEBI" id="CHEBI:30013"/>
        <dbReference type="ChEBI" id="CHEBI:30616"/>
        <dbReference type="ChEBI" id="CHEBI:61977"/>
        <dbReference type="ChEBI" id="CHEBI:456216"/>
        <dbReference type="EC" id="2.7.11.1"/>
    </reaction>
</comment>
<keyword evidence="17" id="KW-1185">Reference proteome</keyword>
<feature type="domain" description="Protein kinase" evidence="15">
    <location>
        <begin position="21"/>
        <end position="284"/>
    </location>
</feature>
<evidence type="ECO:0000256" key="14">
    <source>
        <dbReference type="SAM" id="MobiDB-lite"/>
    </source>
</evidence>
<evidence type="ECO:0000256" key="5">
    <source>
        <dbReference type="ARBA" id="ARBA00022553"/>
    </source>
</evidence>
<keyword evidence="4" id="KW-0723">Serine/threonine-protein kinase</keyword>
<feature type="compositionally biased region" description="Low complexity" evidence="14">
    <location>
        <begin position="302"/>
        <end position="315"/>
    </location>
</feature>
<feature type="compositionally biased region" description="Polar residues" evidence="14">
    <location>
        <begin position="594"/>
        <end position="607"/>
    </location>
</feature>
<dbReference type="EC" id="2.7.11.1" evidence="2"/>
<gene>
    <name evidence="16" type="primary">ttbk1a</name>
</gene>
<dbReference type="Ensembl" id="ENSDCDT00010009505.1">
    <property type="protein sequence ID" value="ENSDCDP00010009033.1"/>
    <property type="gene ID" value="ENSDCDG00010004077.1"/>
</dbReference>
<feature type="compositionally biased region" description="Basic and acidic residues" evidence="14">
    <location>
        <begin position="427"/>
        <end position="438"/>
    </location>
</feature>
<reference evidence="16" key="3">
    <citation type="submission" date="2025-09" db="UniProtKB">
        <authorList>
            <consortium name="Ensembl"/>
        </authorList>
    </citation>
    <scope>IDENTIFICATION</scope>
</reference>
<feature type="compositionally biased region" description="Polar residues" evidence="14">
    <location>
        <begin position="664"/>
        <end position="677"/>
    </location>
</feature>
<keyword evidence="5" id="KW-0597">Phosphoprotein</keyword>
<keyword evidence="9 13" id="KW-0067">ATP-binding</keyword>
<comment type="subcellular location">
    <subcellularLocation>
        <location evidence="1">Cytoplasm</location>
    </subcellularLocation>
</comment>
<feature type="region of interest" description="Disordered" evidence="14">
    <location>
        <begin position="658"/>
        <end position="710"/>
    </location>
</feature>
<dbReference type="Proteomes" id="UP000694580">
    <property type="component" value="Chromosome 3"/>
</dbReference>
<evidence type="ECO:0000256" key="13">
    <source>
        <dbReference type="PROSITE-ProRule" id="PRU10141"/>
    </source>
</evidence>
<sequence>MNGSTEQADILPPNCMVKDRWKVLKKIGGGGFGEIYEALDTLTRENVALKVESAQQPKQVLKMEVAVLKKLQGKKHVCKFIGCGRNDKFNYVVMQLQGRNLADLRRSQPRGTFTMSTTLRLGKQILESIEAIHSVGFLHRDIKPSNFAMGRLPSTYRKCYMLDFGLARQYTNTNGEVRPPRTVAGFRGTVRYASVNAHKNKEMGRHDDLWSLFYMLVEFAVGQLPWRKIKDKEQVGQIKERYDHRMLLKHMPSEFHVFLDHVLALDYYTKPDYQLLMSVFDNSMKERIITENEPYDWEKSGTDTSSTSTAQQHTTRPTAAMVGVVNLTPVPGDMQRENTDNIQEHLSDQENAPPVLLAHDGDGSPALADTEGWEDTDFNRNKLRINLGKEEEGGRGPCPVSPGRGMGPESPSVQMRSFRYRRVNSPESDRISAAEGRGEGYGQRSRIDILGSPSRHIYSSQPAQMLSVDSCRGERRLEASASVDQEAHSNAFIISVPLAEEEDFDSKEWVIIDKEAELRDFCPGAEPTTSGTTDDEPEELRPLDEQEERRRLRISAGDQAVRPKTYSSGGSTGERTRGMLLVTEEELSRRSGGPRQSTSESPAQSPCHSLPMGKTRQRESEPTGPQRLLDEDRPHGPRPNQLRRLASYVFSSTTLETEHYPHGASSSFIQRSRSAESSPAHVQGRSSSRRHPPLQTSGSPRNRHSMLNVSRSQFQQMLSKLMNKNAS</sequence>
<evidence type="ECO:0000256" key="12">
    <source>
        <dbReference type="ARBA" id="ARBA00061588"/>
    </source>
</evidence>
<evidence type="ECO:0000313" key="16">
    <source>
        <dbReference type="Ensembl" id="ENSDCDP00010009033.1"/>
    </source>
</evidence>
<dbReference type="InterPro" id="IPR011009">
    <property type="entry name" value="Kinase-like_dom_sf"/>
</dbReference>
<dbReference type="SMART" id="SM00220">
    <property type="entry name" value="S_TKc"/>
    <property type="match status" value="1"/>
</dbReference>
<reference evidence="16" key="2">
    <citation type="submission" date="2025-08" db="UniProtKB">
        <authorList>
            <consortium name="Ensembl"/>
        </authorList>
    </citation>
    <scope>IDENTIFICATION</scope>
</reference>
<keyword evidence="6" id="KW-0808">Transferase</keyword>
<dbReference type="InterPro" id="IPR000719">
    <property type="entry name" value="Prot_kinase_dom"/>
</dbReference>
<evidence type="ECO:0000256" key="9">
    <source>
        <dbReference type="ARBA" id="ARBA00022840"/>
    </source>
</evidence>
<evidence type="ECO:0000256" key="2">
    <source>
        <dbReference type="ARBA" id="ARBA00012513"/>
    </source>
</evidence>
<feature type="region of interest" description="Disordered" evidence="14">
    <location>
        <begin position="389"/>
        <end position="445"/>
    </location>
</feature>
<protein>
    <recommendedName>
        <fullName evidence="2">non-specific serine/threonine protein kinase</fullName>
        <ecNumber evidence="2">2.7.11.1</ecNumber>
    </recommendedName>
</protein>
<dbReference type="InterPro" id="IPR017441">
    <property type="entry name" value="Protein_kinase_ATP_BS"/>
</dbReference>
<feature type="region of interest" description="Disordered" evidence="14">
    <location>
        <begin position="520"/>
        <end position="641"/>
    </location>
</feature>
<organism evidence="16 17">
    <name type="scientific">Denticeps clupeoides</name>
    <name type="common">denticle herring</name>
    <dbReference type="NCBI Taxonomy" id="299321"/>
    <lineage>
        <taxon>Eukaryota</taxon>
        <taxon>Metazoa</taxon>
        <taxon>Chordata</taxon>
        <taxon>Craniata</taxon>
        <taxon>Vertebrata</taxon>
        <taxon>Euteleostomi</taxon>
        <taxon>Actinopterygii</taxon>
        <taxon>Neopterygii</taxon>
        <taxon>Teleostei</taxon>
        <taxon>Clupei</taxon>
        <taxon>Clupeiformes</taxon>
        <taxon>Denticipitoidei</taxon>
        <taxon>Denticipitidae</taxon>
        <taxon>Denticeps</taxon>
    </lineage>
</organism>
<dbReference type="PANTHER" id="PTHR11909">
    <property type="entry name" value="CASEIN KINASE-RELATED"/>
    <property type="match status" value="1"/>
</dbReference>
<evidence type="ECO:0000256" key="10">
    <source>
        <dbReference type="ARBA" id="ARBA00047899"/>
    </source>
</evidence>
<dbReference type="GO" id="GO:0004674">
    <property type="term" value="F:protein serine/threonine kinase activity"/>
    <property type="evidence" value="ECO:0007669"/>
    <property type="project" value="UniProtKB-KW"/>
</dbReference>
<evidence type="ECO:0000256" key="7">
    <source>
        <dbReference type="ARBA" id="ARBA00022741"/>
    </source>
</evidence>
<dbReference type="GO" id="GO:0005737">
    <property type="term" value="C:cytoplasm"/>
    <property type="evidence" value="ECO:0007669"/>
    <property type="project" value="UniProtKB-SubCell"/>
</dbReference>
<dbReference type="AlphaFoldDB" id="A0AAY4AJH6"/>
<dbReference type="InterPro" id="IPR050235">
    <property type="entry name" value="CK1_Ser-Thr_kinase"/>
</dbReference>
<dbReference type="Gene3D" id="1.10.510.10">
    <property type="entry name" value="Transferase(Phosphotransferase) domain 1"/>
    <property type="match status" value="1"/>
</dbReference>
<dbReference type="RefSeq" id="XP_028827533.1">
    <property type="nucleotide sequence ID" value="XM_028971700.1"/>
</dbReference>
<evidence type="ECO:0000256" key="1">
    <source>
        <dbReference type="ARBA" id="ARBA00004496"/>
    </source>
</evidence>
<dbReference type="FunFam" id="3.30.200.20:FF:000358">
    <property type="entry name" value="Tau tubulin kinase 2b"/>
    <property type="match status" value="1"/>
</dbReference>
<dbReference type="GeneTree" id="ENSGT00940000165311"/>
<dbReference type="FunFam" id="1.10.510.10:FF:000167">
    <property type="entry name" value="Tau tubulin kinase 1"/>
    <property type="match status" value="1"/>
</dbReference>
<evidence type="ECO:0000256" key="6">
    <source>
        <dbReference type="ARBA" id="ARBA00022679"/>
    </source>
</evidence>
<comment type="catalytic activity">
    <reaction evidence="11">
        <text>L-seryl-[protein] + ATP = O-phospho-L-seryl-[protein] + ADP + H(+)</text>
        <dbReference type="Rhea" id="RHEA:17989"/>
        <dbReference type="Rhea" id="RHEA-COMP:9863"/>
        <dbReference type="Rhea" id="RHEA-COMP:11604"/>
        <dbReference type="ChEBI" id="CHEBI:15378"/>
        <dbReference type="ChEBI" id="CHEBI:29999"/>
        <dbReference type="ChEBI" id="CHEBI:30616"/>
        <dbReference type="ChEBI" id="CHEBI:83421"/>
        <dbReference type="ChEBI" id="CHEBI:456216"/>
        <dbReference type="EC" id="2.7.11.1"/>
    </reaction>
</comment>
<feature type="region of interest" description="Disordered" evidence="14">
    <location>
        <begin position="296"/>
        <end position="316"/>
    </location>
</feature>
<dbReference type="SUPFAM" id="SSF56112">
    <property type="entry name" value="Protein kinase-like (PK-like)"/>
    <property type="match status" value="1"/>
</dbReference>
<dbReference type="PROSITE" id="PS00107">
    <property type="entry name" value="PROTEIN_KINASE_ATP"/>
    <property type="match status" value="1"/>
</dbReference>
<keyword evidence="3" id="KW-0963">Cytoplasm</keyword>
<reference evidence="16 17" key="1">
    <citation type="submission" date="2020-06" db="EMBL/GenBank/DDBJ databases">
        <authorList>
            <consortium name="Wellcome Sanger Institute Data Sharing"/>
        </authorList>
    </citation>
    <scope>NUCLEOTIDE SEQUENCE [LARGE SCALE GENOMIC DNA]</scope>
</reference>
<keyword evidence="7 13" id="KW-0547">Nucleotide-binding</keyword>
<evidence type="ECO:0000256" key="4">
    <source>
        <dbReference type="ARBA" id="ARBA00022527"/>
    </source>
</evidence>
<proteinExistence type="inferred from homology"/>
<evidence type="ECO:0000313" key="17">
    <source>
        <dbReference type="Proteomes" id="UP000694580"/>
    </source>
</evidence>
<evidence type="ECO:0000256" key="11">
    <source>
        <dbReference type="ARBA" id="ARBA00048679"/>
    </source>
</evidence>
<accession>A0AAY4AJH6</accession>
<keyword evidence="8" id="KW-0418">Kinase</keyword>
<dbReference type="PROSITE" id="PS50011">
    <property type="entry name" value="PROTEIN_KINASE_DOM"/>
    <property type="match status" value="1"/>
</dbReference>
<evidence type="ECO:0000256" key="8">
    <source>
        <dbReference type="ARBA" id="ARBA00022777"/>
    </source>
</evidence>
<comment type="similarity">
    <text evidence="12">Belongs to the protein kinase superfamily. CK1 Ser/Thr protein kinase family.</text>
</comment>